<dbReference type="InterPro" id="IPR036388">
    <property type="entry name" value="WH-like_DNA-bd_sf"/>
</dbReference>
<evidence type="ECO:0000313" key="12">
    <source>
        <dbReference type="EMBL" id="VVT47195.1"/>
    </source>
</evidence>
<feature type="region of interest" description="Disordered" evidence="10">
    <location>
        <begin position="497"/>
        <end position="524"/>
    </location>
</feature>
<feature type="compositionally biased region" description="Polar residues" evidence="10">
    <location>
        <begin position="1"/>
        <end position="16"/>
    </location>
</feature>
<feature type="region of interest" description="Disordered" evidence="10">
    <location>
        <begin position="108"/>
        <end position="158"/>
    </location>
</feature>
<comment type="similarity">
    <text evidence="2 9">Belongs to the HSF family.</text>
</comment>
<dbReference type="PANTHER" id="PTHR10015:SF427">
    <property type="entry name" value="HEAT SHOCK FACTOR PROTEIN"/>
    <property type="match status" value="1"/>
</dbReference>
<feature type="region of interest" description="Disordered" evidence="10">
    <location>
        <begin position="577"/>
        <end position="659"/>
    </location>
</feature>
<feature type="region of interest" description="Disordered" evidence="10">
    <location>
        <begin position="171"/>
        <end position="202"/>
    </location>
</feature>
<name>A0A5E8B8P1_9ASCO</name>
<feature type="compositionally biased region" description="Polar residues" evidence="10">
    <location>
        <begin position="779"/>
        <end position="789"/>
    </location>
</feature>
<dbReference type="GeneID" id="43580411"/>
<dbReference type="SMART" id="SM00415">
    <property type="entry name" value="HSF"/>
    <property type="match status" value="1"/>
</dbReference>
<feature type="compositionally biased region" description="Low complexity" evidence="10">
    <location>
        <begin position="37"/>
        <end position="64"/>
    </location>
</feature>
<feature type="compositionally biased region" description="Low complexity" evidence="10">
    <location>
        <begin position="579"/>
        <end position="621"/>
    </location>
</feature>
<dbReference type="OrthoDB" id="60033at2759"/>
<feature type="compositionally biased region" description="Polar residues" evidence="10">
    <location>
        <begin position="637"/>
        <end position="650"/>
    </location>
</feature>
<dbReference type="RefSeq" id="XP_031852202.1">
    <property type="nucleotide sequence ID" value="XM_031996311.1"/>
</dbReference>
<dbReference type="GO" id="GO:0005634">
    <property type="term" value="C:nucleus"/>
    <property type="evidence" value="ECO:0007669"/>
    <property type="project" value="UniProtKB-SubCell"/>
</dbReference>
<proteinExistence type="inferred from homology"/>
<dbReference type="GO" id="GO:0043565">
    <property type="term" value="F:sequence-specific DNA binding"/>
    <property type="evidence" value="ECO:0007669"/>
    <property type="project" value="InterPro"/>
</dbReference>
<feature type="region of interest" description="Disordered" evidence="10">
    <location>
        <begin position="433"/>
        <end position="464"/>
    </location>
</feature>
<evidence type="ECO:0000256" key="5">
    <source>
        <dbReference type="ARBA" id="ARBA00023163"/>
    </source>
</evidence>
<dbReference type="Pfam" id="PF00447">
    <property type="entry name" value="HSF_DNA-bind"/>
    <property type="match status" value="1"/>
</dbReference>
<dbReference type="Proteomes" id="UP000398389">
    <property type="component" value="Unassembled WGS sequence"/>
</dbReference>
<comment type="subcellular location">
    <subcellularLocation>
        <location evidence="1">Nucleus</location>
    </subcellularLocation>
</comment>
<accession>A0A5E8B8P1</accession>
<sequence length="824" mass="89087">MNSENSSKFNFPQNTFPGEIPPSNRISFIDNQDLPENSLTPSNNNNNDNNNNNSQLTNNNNTLSDTTVHRRLSDLVQDYDWSKDWKIFAPTAGLKSTAPNTSTLPVSLIPRPISNPSQNDNSIDNSMYTNNIYSAKSNGISQQPQQQPQQQPSPDIKSVTVPTMISSDLTHHNAASGHKRSASKRLTTGKSRRGAGTGPKNRPAFVLKLWNMVNDKGNEAYIQWTPDGESFQVLSREQFEKIVLPKYFKHSNFSSFVRQLNMYGWHKVQDVTSGAMQSSDETWQFKSPNFVRGREDLLDNIVRNKGSKGSDDEEEGEFNKLLDELEFIKSNQVAIADDLSRIRKDNELLWRECYESRERHKAHTETFEKILRFLASLYTTNQGKFVNDASNVPGGHKQPLLLLPKLSELSPNDTTNTETNNATLSAIEELISSGNNDKDINPGSNFTPSHHRISSIGSIDESRPIITEADTPNSISSISSPQNAASIEPSTYGIKKLSTSSVSNNNKNNKNNNSNNNNSLGSPSIESVISATGAGSPISPNSIQADNVLSEFLPAHSQIASNNQVALPTAQYPMQAPTNLLSSSNNNNLSNLGIPQPSSTSSLMTLPPSLRTTPTLSAPSPYNLSNTSGVSPAPSLASAQTPNGISSGPTSVGGLSPMESRLLGTTTDLDSISRNLDLQGQSLQLVQDWVQKIDPSYEMDYVNSLPNSTTGTTGNVLGSTPVSTSTPGGGMIPQMPMSVGTNTNGSNGSTGSNLVSSSNGSDAFNVDDFLSTGADLLDDSTQSGTVNVENTEDMGGPANLLDELELEGPPLKRQRLNKDGSPGY</sequence>
<evidence type="ECO:0000256" key="3">
    <source>
        <dbReference type="ARBA" id="ARBA00023015"/>
    </source>
</evidence>
<evidence type="ECO:0000256" key="10">
    <source>
        <dbReference type="SAM" id="MobiDB-lite"/>
    </source>
</evidence>
<keyword evidence="3" id="KW-0805">Transcription regulation</keyword>
<evidence type="ECO:0000313" key="13">
    <source>
        <dbReference type="Proteomes" id="UP000398389"/>
    </source>
</evidence>
<keyword evidence="5" id="KW-0804">Transcription</keyword>
<organism evidence="12 13">
    <name type="scientific">Magnusiomyces paraingens</name>
    <dbReference type="NCBI Taxonomy" id="2606893"/>
    <lineage>
        <taxon>Eukaryota</taxon>
        <taxon>Fungi</taxon>
        <taxon>Dikarya</taxon>
        <taxon>Ascomycota</taxon>
        <taxon>Saccharomycotina</taxon>
        <taxon>Dipodascomycetes</taxon>
        <taxon>Dipodascales</taxon>
        <taxon>Dipodascaceae</taxon>
        <taxon>Magnusiomyces</taxon>
    </lineage>
</organism>
<feature type="region of interest" description="Disordered" evidence="10">
    <location>
        <begin position="774"/>
        <end position="824"/>
    </location>
</feature>
<gene>
    <name evidence="12" type="ORF">SAPINGB_P001590</name>
</gene>
<feature type="region of interest" description="Disordered" evidence="10">
    <location>
        <begin position="1"/>
        <end position="64"/>
    </location>
</feature>
<evidence type="ECO:0000256" key="4">
    <source>
        <dbReference type="ARBA" id="ARBA00023125"/>
    </source>
</evidence>
<dbReference type="PROSITE" id="PS00434">
    <property type="entry name" value="HSF_DOMAIN"/>
    <property type="match status" value="1"/>
</dbReference>
<feature type="compositionally biased region" description="Low complexity" evidence="10">
    <location>
        <begin position="141"/>
        <end position="154"/>
    </location>
</feature>
<evidence type="ECO:0000259" key="11">
    <source>
        <dbReference type="PROSITE" id="PS00434"/>
    </source>
</evidence>
<dbReference type="PANTHER" id="PTHR10015">
    <property type="entry name" value="HEAT SHOCK TRANSCRIPTION FACTOR"/>
    <property type="match status" value="1"/>
</dbReference>
<keyword evidence="4" id="KW-0238">DNA-binding</keyword>
<dbReference type="EMBL" id="CABVLU010000001">
    <property type="protein sequence ID" value="VVT47195.1"/>
    <property type="molecule type" value="Genomic_DNA"/>
</dbReference>
<dbReference type="GO" id="GO:0003700">
    <property type="term" value="F:DNA-binding transcription factor activity"/>
    <property type="evidence" value="ECO:0007669"/>
    <property type="project" value="InterPro"/>
</dbReference>
<evidence type="ECO:0000256" key="6">
    <source>
        <dbReference type="ARBA" id="ARBA00023242"/>
    </source>
</evidence>
<dbReference type="SUPFAM" id="SSF46785">
    <property type="entry name" value="Winged helix' DNA-binding domain"/>
    <property type="match status" value="1"/>
</dbReference>
<feature type="domain" description="HSF-type DNA-binding" evidence="11">
    <location>
        <begin position="244"/>
        <end position="268"/>
    </location>
</feature>
<dbReference type="PRINTS" id="PR00056">
    <property type="entry name" value="HSFDOMAIN"/>
</dbReference>
<dbReference type="InterPro" id="IPR036390">
    <property type="entry name" value="WH_DNA-bd_sf"/>
</dbReference>
<feature type="compositionally biased region" description="Polar residues" evidence="10">
    <location>
        <begin position="114"/>
        <end position="140"/>
    </location>
</feature>
<dbReference type="InterPro" id="IPR000232">
    <property type="entry name" value="HSF_DNA-bd"/>
</dbReference>
<dbReference type="AlphaFoldDB" id="A0A5E8B8P1"/>
<protein>
    <recommendedName>
        <fullName evidence="7">Heat shock transcription factor</fullName>
    </recommendedName>
    <alternativeName>
        <fullName evidence="8">Heat shock factor protein</fullName>
    </alternativeName>
</protein>
<keyword evidence="6" id="KW-0539">Nucleus</keyword>
<feature type="compositionally biased region" description="Low complexity" evidence="10">
    <location>
        <begin position="500"/>
        <end position="519"/>
    </location>
</feature>
<evidence type="ECO:0000256" key="9">
    <source>
        <dbReference type="RuleBase" id="RU004020"/>
    </source>
</evidence>
<dbReference type="FunFam" id="1.10.10.10:FF:000027">
    <property type="entry name" value="Heat shock transcription factor 1"/>
    <property type="match status" value="1"/>
</dbReference>
<evidence type="ECO:0000256" key="1">
    <source>
        <dbReference type="ARBA" id="ARBA00004123"/>
    </source>
</evidence>
<dbReference type="Gene3D" id="1.10.10.10">
    <property type="entry name" value="Winged helix-like DNA-binding domain superfamily/Winged helix DNA-binding domain"/>
    <property type="match status" value="1"/>
</dbReference>
<evidence type="ECO:0000256" key="8">
    <source>
        <dbReference type="ARBA" id="ARBA00084017"/>
    </source>
</evidence>
<keyword evidence="13" id="KW-1185">Reference proteome</keyword>
<evidence type="ECO:0000256" key="7">
    <source>
        <dbReference type="ARBA" id="ARBA00068818"/>
    </source>
</evidence>
<reference evidence="12 13" key="1">
    <citation type="submission" date="2019-09" db="EMBL/GenBank/DDBJ databases">
        <authorList>
            <person name="Brejova B."/>
        </authorList>
    </citation>
    <scope>NUCLEOTIDE SEQUENCE [LARGE SCALE GENOMIC DNA]</scope>
</reference>
<evidence type="ECO:0000256" key="2">
    <source>
        <dbReference type="ARBA" id="ARBA00006403"/>
    </source>
</evidence>